<feature type="transmembrane region" description="Helical" evidence="2">
    <location>
        <begin position="368"/>
        <end position="390"/>
    </location>
</feature>
<dbReference type="PANTHER" id="PTHR12459:SF19">
    <property type="entry name" value="TRANSMEMBRANE PROTEIN 135 N-TERMINAL DOMAIN-CONTAINING PROTEIN"/>
    <property type="match status" value="1"/>
</dbReference>
<evidence type="ECO:0000256" key="2">
    <source>
        <dbReference type="SAM" id="Phobius"/>
    </source>
</evidence>
<evidence type="ECO:0000313" key="3">
    <source>
        <dbReference type="EMBL" id="MDI1485897.1"/>
    </source>
</evidence>
<keyword evidence="2" id="KW-1133">Transmembrane helix</keyword>
<organism evidence="3 4">
    <name type="scientific">Ramalina farinacea</name>
    <dbReference type="NCBI Taxonomy" id="258253"/>
    <lineage>
        <taxon>Eukaryota</taxon>
        <taxon>Fungi</taxon>
        <taxon>Dikarya</taxon>
        <taxon>Ascomycota</taxon>
        <taxon>Pezizomycotina</taxon>
        <taxon>Lecanoromycetes</taxon>
        <taxon>OSLEUM clade</taxon>
        <taxon>Lecanoromycetidae</taxon>
        <taxon>Lecanorales</taxon>
        <taxon>Lecanorineae</taxon>
        <taxon>Ramalinaceae</taxon>
        <taxon>Ramalina</taxon>
    </lineage>
</organism>
<dbReference type="AlphaFoldDB" id="A0AA43TVN3"/>
<comment type="caution">
    <text evidence="3">The sequence shown here is derived from an EMBL/GenBank/DDBJ whole genome shotgun (WGS) entry which is preliminary data.</text>
</comment>
<proteinExistence type="predicted"/>
<keyword evidence="4" id="KW-1185">Reference proteome</keyword>
<evidence type="ECO:0000313" key="4">
    <source>
        <dbReference type="Proteomes" id="UP001161017"/>
    </source>
</evidence>
<sequence length="552" mass="61935">MASDSTGVPYPSLSSGPRKLSDPVLRNAIRYTLSEKEYDAVHRFMATRTPRAIRRRTLPPQSYPKSVPPQDDYNAAAVRASLRVFVVTQLGLKTWDIISKRILSKDRRSTYVPNASSNFRDIIDMSRRQPKPAYLKSSAFRLSLSASAILLLHRLLYRFFLRLRSNLLSKDAAPFRRRNPRIARSLTSRVAPAIGASLAGFTLGVCPTDQLRVTIAIYMVTRSLEFLYNALETEGWFKERPWWWGSWMLMPLATGQLLHAFVFDRDCFPKAYGDFILDHTPNYVQRRPATYPSDLPWPSTNAIVDSLAEMSRLNWPTFVSPILFPHKPQTLPATLAQLSPITSPAHPSHSALSCATLHPADPSCTRTFANYILTAFPALARFFTAFYALFSIPRWRRVLADPVAELNGFAKKVLKTTTFMTGAIGTSWGSICLFQYLFARTFIPQARWFVGGALGGMWAFVDRKGGRGQVLYSVRTSLDSLWKVGRKRGWWKGVAGGDVAVFVASLALMNCVYDRRKEAVDSGVGKGLGWLRGEELFSRKGGEASGPEKKDQ</sequence>
<feature type="transmembrane region" description="Helical" evidence="2">
    <location>
        <begin position="419"/>
        <end position="439"/>
    </location>
</feature>
<dbReference type="PANTHER" id="PTHR12459">
    <property type="entry name" value="TRANSMEMBRANE PROTEIN 135-RELATED"/>
    <property type="match status" value="1"/>
</dbReference>
<dbReference type="Proteomes" id="UP001161017">
    <property type="component" value="Unassembled WGS sequence"/>
</dbReference>
<keyword evidence="2" id="KW-0812">Transmembrane</keyword>
<dbReference type="InterPro" id="IPR026749">
    <property type="entry name" value="Tmem135"/>
</dbReference>
<name>A0AA43TVN3_9LECA</name>
<evidence type="ECO:0008006" key="5">
    <source>
        <dbReference type="Google" id="ProtNLM"/>
    </source>
</evidence>
<protein>
    <recommendedName>
        <fullName evidence="5">Transmembrane protein 135 N-terminal domain-containing protein</fullName>
    </recommendedName>
</protein>
<dbReference type="EMBL" id="JAPUFD010000002">
    <property type="protein sequence ID" value="MDI1485897.1"/>
    <property type="molecule type" value="Genomic_DNA"/>
</dbReference>
<feature type="region of interest" description="Disordered" evidence="1">
    <location>
        <begin position="51"/>
        <end position="70"/>
    </location>
</feature>
<keyword evidence="2" id="KW-0472">Membrane</keyword>
<evidence type="ECO:0000256" key="1">
    <source>
        <dbReference type="SAM" id="MobiDB-lite"/>
    </source>
</evidence>
<gene>
    <name evidence="3" type="ORF">OHK93_004086</name>
</gene>
<accession>A0AA43TVN3</accession>
<reference evidence="3" key="1">
    <citation type="journal article" date="2023" name="Genome Biol. Evol.">
        <title>First Whole Genome Sequence and Flow Cytometry Genome Size Data for the Lichen-Forming Fungus Ramalina farinacea (Ascomycota).</title>
        <authorList>
            <person name="Llewellyn T."/>
            <person name="Mian S."/>
            <person name="Hill R."/>
            <person name="Leitch I.J."/>
            <person name="Gaya E."/>
        </authorList>
    </citation>
    <scope>NUCLEOTIDE SEQUENCE</scope>
    <source>
        <strain evidence="3">LIQ254RAFAR</strain>
    </source>
</reference>